<name>A0AAD8I1G6_9APIA</name>
<proteinExistence type="predicted"/>
<accession>A0AAD8I1G6</accession>
<keyword evidence="2" id="KW-1185">Reference proteome</keyword>
<dbReference type="AlphaFoldDB" id="A0AAD8I1G6"/>
<organism evidence="1 2">
    <name type="scientific">Heracleum sosnowskyi</name>
    <dbReference type="NCBI Taxonomy" id="360622"/>
    <lineage>
        <taxon>Eukaryota</taxon>
        <taxon>Viridiplantae</taxon>
        <taxon>Streptophyta</taxon>
        <taxon>Embryophyta</taxon>
        <taxon>Tracheophyta</taxon>
        <taxon>Spermatophyta</taxon>
        <taxon>Magnoliopsida</taxon>
        <taxon>eudicotyledons</taxon>
        <taxon>Gunneridae</taxon>
        <taxon>Pentapetalae</taxon>
        <taxon>asterids</taxon>
        <taxon>campanulids</taxon>
        <taxon>Apiales</taxon>
        <taxon>Apiaceae</taxon>
        <taxon>Apioideae</taxon>
        <taxon>apioid superclade</taxon>
        <taxon>Tordylieae</taxon>
        <taxon>Tordyliinae</taxon>
        <taxon>Heracleum</taxon>
    </lineage>
</organism>
<dbReference type="EMBL" id="JAUIZM010000007">
    <property type="protein sequence ID" value="KAK1376198.1"/>
    <property type="molecule type" value="Genomic_DNA"/>
</dbReference>
<dbReference type="Proteomes" id="UP001237642">
    <property type="component" value="Unassembled WGS sequence"/>
</dbReference>
<evidence type="ECO:0000313" key="2">
    <source>
        <dbReference type="Proteomes" id="UP001237642"/>
    </source>
</evidence>
<reference evidence="1" key="2">
    <citation type="submission" date="2023-05" db="EMBL/GenBank/DDBJ databases">
        <authorList>
            <person name="Schelkunov M.I."/>
        </authorList>
    </citation>
    <scope>NUCLEOTIDE SEQUENCE</scope>
    <source>
        <strain evidence="1">Hsosn_3</strain>
        <tissue evidence="1">Leaf</tissue>
    </source>
</reference>
<reference evidence="1" key="1">
    <citation type="submission" date="2023-02" db="EMBL/GenBank/DDBJ databases">
        <title>Genome of toxic invasive species Heracleum sosnowskyi carries increased number of genes despite the absence of recent whole-genome duplications.</title>
        <authorList>
            <person name="Schelkunov M."/>
            <person name="Shtratnikova V."/>
            <person name="Makarenko M."/>
            <person name="Klepikova A."/>
            <person name="Omelchenko D."/>
            <person name="Novikova G."/>
            <person name="Obukhova E."/>
            <person name="Bogdanov V."/>
            <person name="Penin A."/>
            <person name="Logacheva M."/>
        </authorList>
    </citation>
    <scope>NUCLEOTIDE SEQUENCE</scope>
    <source>
        <strain evidence="1">Hsosn_3</strain>
        <tissue evidence="1">Leaf</tissue>
    </source>
</reference>
<sequence length="141" mass="15821">MTFGFGLGQDILGILKSTHTVSQMDLLQAPQWVYIYCVVISKYRERLTLAEQGAEKWKLMVVLKKPFRRVYELWSNDMGLGLVVSQFQAMSEEEIDPEAMEGEVFHPLAGIAVIVNQDDVGNAVDGDLEAEMEAHMDGLID</sequence>
<evidence type="ECO:0000313" key="1">
    <source>
        <dbReference type="EMBL" id="KAK1376198.1"/>
    </source>
</evidence>
<gene>
    <name evidence="1" type="ORF">POM88_032391</name>
</gene>
<protein>
    <submittedName>
        <fullName evidence="1">Uncharacterized protein</fullName>
    </submittedName>
</protein>
<comment type="caution">
    <text evidence="1">The sequence shown here is derived from an EMBL/GenBank/DDBJ whole genome shotgun (WGS) entry which is preliminary data.</text>
</comment>